<gene>
    <name evidence="1" type="ORF">VHP8226_04111</name>
</gene>
<organism evidence="1 2">
    <name type="scientific">Vibrio hippocampi</name>
    <dbReference type="NCBI Taxonomy" id="654686"/>
    <lineage>
        <taxon>Bacteria</taxon>
        <taxon>Pseudomonadati</taxon>
        <taxon>Pseudomonadota</taxon>
        <taxon>Gammaproteobacteria</taxon>
        <taxon>Vibrionales</taxon>
        <taxon>Vibrionaceae</taxon>
        <taxon>Vibrio</taxon>
    </lineage>
</organism>
<name>A0ABM8ZP57_9VIBR</name>
<comment type="caution">
    <text evidence="1">The sequence shown here is derived from an EMBL/GenBank/DDBJ whole genome shotgun (WGS) entry which is preliminary data.</text>
</comment>
<protein>
    <submittedName>
        <fullName evidence="1">Uncharacterized protein</fullName>
    </submittedName>
</protein>
<evidence type="ECO:0000313" key="2">
    <source>
        <dbReference type="Proteomes" id="UP000838160"/>
    </source>
</evidence>
<proteinExistence type="predicted"/>
<reference evidence="1" key="1">
    <citation type="submission" date="2021-12" db="EMBL/GenBank/DDBJ databases">
        <authorList>
            <person name="Rodrigo-Torres L."/>
            <person name="Arahal R. D."/>
            <person name="Lucena T."/>
        </authorList>
    </citation>
    <scope>NUCLEOTIDE SEQUENCE</scope>
    <source>
        <strain evidence="1">CECT 8226</strain>
    </source>
</reference>
<keyword evidence="2" id="KW-1185">Reference proteome</keyword>
<accession>A0ABM8ZP57</accession>
<dbReference type="EMBL" id="CAKLCM010000004">
    <property type="protein sequence ID" value="CAH0531121.1"/>
    <property type="molecule type" value="Genomic_DNA"/>
</dbReference>
<evidence type="ECO:0000313" key="1">
    <source>
        <dbReference type="EMBL" id="CAH0531121.1"/>
    </source>
</evidence>
<dbReference type="Proteomes" id="UP000838160">
    <property type="component" value="Unassembled WGS sequence"/>
</dbReference>
<sequence length="58" mass="6750">MRKEAFHIELSKGWEQPISLAEFNRLCDLVVADVPILSTQKVDKCKEQIKSNRQPYDC</sequence>